<feature type="region of interest" description="Disordered" evidence="1">
    <location>
        <begin position="53"/>
        <end position="72"/>
    </location>
</feature>
<dbReference type="eggNOG" id="KOG0017">
    <property type="taxonomic scope" value="Eukaryota"/>
</dbReference>
<proteinExistence type="predicted"/>
<protein>
    <submittedName>
        <fullName evidence="2">Uncharacterized protein</fullName>
    </submittedName>
</protein>
<evidence type="ECO:0000313" key="3">
    <source>
        <dbReference type="Proteomes" id="UP000054988"/>
    </source>
</evidence>
<name>A0A0W0G1B9_MONRR</name>
<evidence type="ECO:0000313" key="2">
    <source>
        <dbReference type="EMBL" id="KTB42338.1"/>
    </source>
</evidence>
<dbReference type="EMBL" id="LATX01001344">
    <property type="protein sequence ID" value="KTB42338.1"/>
    <property type="molecule type" value="Genomic_DNA"/>
</dbReference>
<comment type="caution">
    <text evidence="2">The sequence shown here is derived from an EMBL/GenBank/DDBJ whole genome shotgun (WGS) entry which is preliminary data.</text>
</comment>
<accession>A0A0W0G1B9</accession>
<dbReference type="AlphaFoldDB" id="A0A0W0G1B9"/>
<reference evidence="2 3" key="1">
    <citation type="submission" date="2015-12" db="EMBL/GenBank/DDBJ databases">
        <title>Draft genome sequence of Moniliophthora roreri, the causal agent of frosty pod rot of cacao.</title>
        <authorList>
            <person name="Aime M.C."/>
            <person name="Diaz-Valderrama J.R."/>
            <person name="Kijpornyongpan T."/>
            <person name="Phillips-Mora W."/>
        </authorList>
    </citation>
    <scope>NUCLEOTIDE SEQUENCE [LARGE SCALE GENOMIC DNA]</scope>
    <source>
        <strain evidence="2 3">MCA 2952</strain>
    </source>
</reference>
<sequence>MEKEGEVALQFELTETSEVVLTGYKLPSTGKQFHPKELAKAYVTASYMGDGNEDRNPLEGMPKLPANPPKYTLGVHYTEEQKKVIDENHPEGFLLPEERKLLHCLLKLQEMAFAWEESEAGIFREDFFP</sequence>
<gene>
    <name evidence="2" type="ORF">WG66_5085</name>
</gene>
<dbReference type="Proteomes" id="UP000054988">
    <property type="component" value="Unassembled WGS sequence"/>
</dbReference>
<evidence type="ECO:0000256" key="1">
    <source>
        <dbReference type="SAM" id="MobiDB-lite"/>
    </source>
</evidence>
<organism evidence="2 3">
    <name type="scientific">Moniliophthora roreri</name>
    <name type="common">Frosty pod rot fungus</name>
    <name type="synonym">Monilia roreri</name>
    <dbReference type="NCBI Taxonomy" id="221103"/>
    <lineage>
        <taxon>Eukaryota</taxon>
        <taxon>Fungi</taxon>
        <taxon>Dikarya</taxon>
        <taxon>Basidiomycota</taxon>
        <taxon>Agaricomycotina</taxon>
        <taxon>Agaricomycetes</taxon>
        <taxon>Agaricomycetidae</taxon>
        <taxon>Agaricales</taxon>
        <taxon>Marasmiineae</taxon>
        <taxon>Marasmiaceae</taxon>
        <taxon>Moniliophthora</taxon>
    </lineage>
</organism>